<evidence type="ECO:0000313" key="4">
    <source>
        <dbReference type="EMBL" id="CCC50489.1"/>
    </source>
</evidence>
<feature type="compositionally biased region" description="Basic residues" evidence="2">
    <location>
        <begin position="12"/>
        <end position="25"/>
    </location>
</feature>
<dbReference type="GO" id="GO:0005739">
    <property type="term" value="C:mitochondrion"/>
    <property type="evidence" value="ECO:0007669"/>
    <property type="project" value="TreeGrafter"/>
</dbReference>
<feature type="region of interest" description="Disordered" evidence="2">
    <location>
        <begin position="1"/>
        <end position="69"/>
    </location>
</feature>
<name>G0U2I6_TRYVY</name>
<dbReference type="GO" id="GO:0005634">
    <property type="term" value="C:nucleus"/>
    <property type="evidence" value="ECO:0007669"/>
    <property type="project" value="TreeGrafter"/>
</dbReference>
<dbReference type="PANTHER" id="PTHR13523:SF2">
    <property type="entry name" value="COILED-COIL-HELIX-COILED-COIL-HELIX DOMAIN CONTAINING 2, ISOFORM A-RELATED"/>
    <property type="match status" value="1"/>
</dbReference>
<dbReference type="Pfam" id="PF06747">
    <property type="entry name" value="CHCH"/>
    <property type="match status" value="1"/>
</dbReference>
<dbReference type="InterPro" id="IPR055304">
    <property type="entry name" value="CHCHD2/10-like"/>
</dbReference>
<dbReference type="VEuPathDB" id="TriTrypDB:TvY486_0903100"/>
<evidence type="ECO:0000259" key="3">
    <source>
        <dbReference type="Pfam" id="PF06747"/>
    </source>
</evidence>
<dbReference type="EMBL" id="HE573025">
    <property type="protein sequence ID" value="CCC50489.1"/>
    <property type="molecule type" value="Genomic_DNA"/>
</dbReference>
<feature type="compositionally biased region" description="Polar residues" evidence="2">
    <location>
        <begin position="1"/>
        <end position="11"/>
    </location>
</feature>
<evidence type="ECO:0000256" key="1">
    <source>
        <dbReference type="ARBA" id="ARBA00023157"/>
    </source>
</evidence>
<feature type="compositionally biased region" description="Low complexity" evidence="2">
    <location>
        <begin position="48"/>
        <end position="59"/>
    </location>
</feature>
<feature type="domain" description="CHCH" evidence="3">
    <location>
        <begin position="120"/>
        <end position="153"/>
    </location>
</feature>
<accession>G0U2I6</accession>
<dbReference type="Gene3D" id="1.10.287.2900">
    <property type="match status" value="1"/>
</dbReference>
<dbReference type="AlphaFoldDB" id="G0U2I6"/>
<dbReference type="InterPro" id="IPR010625">
    <property type="entry name" value="CHCH"/>
</dbReference>
<gene>
    <name evidence="4" type="ORF">TVY486_0903100</name>
</gene>
<proteinExistence type="predicted"/>
<dbReference type="PROSITE" id="PS51808">
    <property type="entry name" value="CHCH"/>
    <property type="match status" value="1"/>
</dbReference>
<dbReference type="PANTHER" id="PTHR13523">
    <property type="entry name" value="COILED-COIL-HELIX-COILED-COIL-HELIX DOMAIN CONTAINING 2/NUR77"/>
    <property type="match status" value="1"/>
</dbReference>
<protein>
    <recommendedName>
        <fullName evidence="3">CHCH domain-containing protein</fullName>
    </recommendedName>
</protein>
<dbReference type="GO" id="GO:0007005">
    <property type="term" value="P:mitochondrion organization"/>
    <property type="evidence" value="ECO:0007669"/>
    <property type="project" value="InterPro"/>
</dbReference>
<reference evidence="4" key="1">
    <citation type="journal article" date="2012" name="Proc. Natl. Acad. Sci. U.S.A.">
        <title>Antigenic diversity is generated by distinct evolutionary mechanisms in African trypanosome species.</title>
        <authorList>
            <person name="Jackson A.P."/>
            <person name="Berry A."/>
            <person name="Aslett M."/>
            <person name="Allison H.C."/>
            <person name="Burton P."/>
            <person name="Vavrova-Anderson J."/>
            <person name="Brown R."/>
            <person name="Browne H."/>
            <person name="Corton N."/>
            <person name="Hauser H."/>
            <person name="Gamble J."/>
            <person name="Gilderthorp R."/>
            <person name="Marcello L."/>
            <person name="McQuillan J."/>
            <person name="Otto T.D."/>
            <person name="Quail M.A."/>
            <person name="Sanders M.J."/>
            <person name="van Tonder A."/>
            <person name="Ginger M.L."/>
            <person name="Field M.C."/>
            <person name="Barry J.D."/>
            <person name="Hertz-Fowler C."/>
            <person name="Berriman M."/>
        </authorList>
    </citation>
    <scope>NUCLEOTIDE SEQUENCE</scope>
    <source>
        <strain evidence="4">Y486</strain>
    </source>
</reference>
<organism evidence="4">
    <name type="scientific">Trypanosoma vivax (strain Y486)</name>
    <dbReference type="NCBI Taxonomy" id="1055687"/>
    <lineage>
        <taxon>Eukaryota</taxon>
        <taxon>Discoba</taxon>
        <taxon>Euglenozoa</taxon>
        <taxon>Kinetoplastea</taxon>
        <taxon>Metakinetoplastina</taxon>
        <taxon>Trypanosomatida</taxon>
        <taxon>Trypanosomatidae</taxon>
        <taxon>Trypanosoma</taxon>
        <taxon>Duttonella</taxon>
    </lineage>
</organism>
<sequence length="159" mass="17157">MPQFSCNCYHTTTRKKKENMARARRSSPSQSHAAPPPARHTPTHTHTQHQAPASHPQPQVTNVYMQRPGAGSGILGTVASVAAGSVLGHGISHMLFDRNAPPAQAAEAQEVARQVGGGACAPQIQVYSKCLEANESRPEVCKWAWDTFTQCQAEHQPSQ</sequence>
<evidence type="ECO:0000256" key="2">
    <source>
        <dbReference type="SAM" id="MobiDB-lite"/>
    </source>
</evidence>
<keyword evidence="1" id="KW-1015">Disulfide bond</keyword>